<comment type="caution">
    <text evidence="5">The sequence shown here is derived from an EMBL/GenBank/DDBJ whole genome shotgun (WGS) entry which is preliminary data.</text>
</comment>
<feature type="signal peptide" evidence="3">
    <location>
        <begin position="1"/>
        <end position="21"/>
    </location>
</feature>
<evidence type="ECO:0000313" key="6">
    <source>
        <dbReference type="Proteomes" id="UP000619457"/>
    </source>
</evidence>
<name>A0A918PJ08_9BACT</name>
<proteinExistence type="predicted"/>
<feature type="domain" description="Bacterial surface antigen (D15)" evidence="4">
    <location>
        <begin position="202"/>
        <end position="280"/>
    </location>
</feature>
<dbReference type="EMBL" id="BMWX01000001">
    <property type="protein sequence ID" value="GGZ12624.1"/>
    <property type="molecule type" value="Genomic_DNA"/>
</dbReference>
<evidence type="ECO:0000259" key="4">
    <source>
        <dbReference type="Pfam" id="PF01103"/>
    </source>
</evidence>
<dbReference type="Pfam" id="PF01103">
    <property type="entry name" value="Omp85"/>
    <property type="match status" value="1"/>
</dbReference>
<evidence type="ECO:0000256" key="2">
    <source>
        <dbReference type="ARBA" id="ARBA00023136"/>
    </source>
</evidence>
<feature type="chain" id="PRO_5037885739" evidence="3">
    <location>
        <begin position="22"/>
        <end position="390"/>
    </location>
</feature>
<dbReference type="Gene3D" id="2.40.160.50">
    <property type="entry name" value="membrane protein fhac: a member of the omp85/tpsb transporter family"/>
    <property type="match status" value="1"/>
</dbReference>
<dbReference type="GO" id="GO:0019867">
    <property type="term" value="C:outer membrane"/>
    <property type="evidence" value="ECO:0007669"/>
    <property type="project" value="InterPro"/>
</dbReference>
<evidence type="ECO:0000313" key="5">
    <source>
        <dbReference type="EMBL" id="GGZ12624.1"/>
    </source>
</evidence>
<keyword evidence="3" id="KW-0732">Signal</keyword>
<gene>
    <name evidence="5" type="ORF">GCM10007049_00390</name>
</gene>
<keyword evidence="2" id="KW-0472">Membrane</keyword>
<comment type="subcellular location">
    <subcellularLocation>
        <location evidence="1">Membrane</location>
    </subcellularLocation>
</comment>
<dbReference type="RefSeq" id="WP_018475156.1">
    <property type="nucleotide sequence ID" value="NZ_BMWX01000001.1"/>
</dbReference>
<sequence length="390" mass="44281">MKKLITIIVLCSWLTPLQAIAQSEAAAKGPKEKMNMKVFKDSLDGNLDMSAFLIDFHGFIPVPQLITEPALGSIGILLTPIFIQPNKHAAKGKYVPPDITAGFVGYTANKSWGFGGLRIASLPQYHLKYRAGAAHGDVNMDFFRQFPVIGEQKFAFNFQMTAAFASVLRQIGETDLYIGLEYLFLHNRVHPELELDPLPDFIGDHDFNNNLSSIGLDIEYDKRDNVFTPNTGWYIVSDFRVNDNWTGSDYTYQNFNTAVLKFFQPTKKWVSGFRFETKAQFGKAPFYMKPSISMRGVPMSRYQGNQTYVLETEQRYDFNLRWSGVLFTGIAKAPTDEVSFADSKTVYNLGTGFRYLLARKFGLRTGIDVAMSNEDWGWYIVFGHAWNNRN</sequence>
<accession>A0A918PJ08</accession>
<dbReference type="AlphaFoldDB" id="A0A918PJ08"/>
<reference evidence="5" key="1">
    <citation type="journal article" date="2014" name="Int. J. Syst. Evol. Microbiol.">
        <title>Complete genome sequence of Corynebacterium casei LMG S-19264T (=DSM 44701T), isolated from a smear-ripened cheese.</title>
        <authorList>
            <consortium name="US DOE Joint Genome Institute (JGI-PGF)"/>
            <person name="Walter F."/>
            <person name="Albersmeier A."/>
            <person name="Kalinowski J."/>
            <person name="Ruckert C."/>
        </authorList>
    </citation>
    <scope>NUCLEOTIDE SEQUENCE</scope>
    <source>
        <strain evidence="5">KCTC 12368</strain>
    </source>
</reference>
<evidence type="ECO:0000256" key="3">
    <source>
        <dbReference type="SAM" id="SignalP"/>
    </source>
</evidence>
<keyword evidence="6" id="KW-1185">Reference proteome</keyword>
<reference evidence="5" key="2">
    <citation type="submission" date="2020-09" db="EMBL/GenBank/DDBJ databases">
        <authorList>
            <person name="Sun Q."/>
            <person name="Kim S."/>
        </authorList>
    </citation>
    <scope>NUCLEOTIDE SEQUENCE</scope>
    <source>
        <strain evidence="5">KCTC 12368</strain>
    </source>
</reference>
<dbReference type="InterPro" id="IPR000184">
    <property type="entry name" value="Bac_surfAg_D15"/>
</dbReference>
<organism evidence="5 6">
    <name type="scientific">Echinicola pacifica</name>
    <dbReference type="NCBI Taxonomy" id="346377"/>
    <lineage>
        <taxon>Bacteria</taxon>
        <taxon>Pseudomonadati</taxon>
        <taxon>Bacteroidota</taxon>
        <taxon>Cytophagia</taxon>
        <taxon>Cytophagales</taxon>
        <taxon>Cyclobacteriaceae</taxon>
        <taxon>Echinicola</taxon>
    </lineage>
</organism>
<dbReference type="Proteomes" id="UP000619457">
    <property type="component" value="Unassembled WGS sequence"/>
</dbReference>
<protein>
    <submittedName>
        <fullName evidence="5">Glyceraldehyde-3-phosphate dehydrogenase</fullName>
    </submittedName>
</protein>
<evidence type="ECO:0000256" key="1">
    <source>
        <dbReference type="ARBA" id="ARBA00004370"/>
    </source>
</evidence>